<dbReference type="AlphaFoldDB" id="A0A9Q0X5Y8"/>
<protein>
    <submittedName>
        <fullName evidence="1">Uncharacterized protein</fullName>
    </submittedName>
</protein>
<dbReference type="EMBL" id="JAPFRF010000024">
    <property type="protein sequence ID" value="KAJ7303250.1"/>
    <property type="molecule type" value="Genomic_DNA"/>
</dbReference>
<accession>A0A9Q0X5Y8</accession>
<reference evidence="1" key="1">
    <citation type="journal article" date="2023" name="DNA Res.">
        <title>Chromosome-level genome assembly of Phrynocephalus forsythii using third-generation DNA sequencing and Hi-C analysis.</title>
        <authorList>
            <person name="Qi Y."/>
            <person name="Zhao W."/>
            <person name="Zhao Y."/>
            <person name="Niu C."/>
            <person name="Cao S."/>
            <person name="Zhang Y."/>
        </authorList>
    </citation>
    <scope>NUCLEOTIDE SEQUENCE</scope>
    <source>
        <tissue evidence="1">Muscle</tissue>
    </source>
</reference>
<evidence type="ECO:0000313" key="2">
    <source>
        <dbReference type="Proteomes" id="UP001142489"/>
    </source>
</evidence>
<dbReference type="Proteomes" id="UP001142489">
    <property type="component" value="Unassembled WGS sequence"/>
</dbReference>
<keyword evidence="2" id="KW-1185">Reference proteome</keyword>
<comment type="caution">
    <text evidence="1">The sequence shown here is derived from an EMBL/GenBank/DDBJ whole genome shotgun (WGS) entry which is preliminary data.</text>
</comment>
<name>A0A9Q0X5Y8_9SAUR</name>
<sequence length="93" mass="9995">MRNLPVEVQSDTPIKVEAQIDTKQILLPRGINHDNGDTIFLGAGRMPATSSPSSLPCDGAEADQKITEEGNRFHTGAKLETFKHVSLAFCGAC</sequence>
<gene>
    <name evidence="1" type="ORF">JRQ81_012187</name>
</gene>
<evidence type="ECO:0000313" key="1">
    <source>
        <dbReference type="EMBL" id="KAJ7303250.1"/>
    </source>
</evidence>
<organism evidence="1 2">
    <name type="scientific">Phrynocephalus forsythii</name>
    <dbReference type="NCBI Taxonomy" id="171643"/>
    <lineage>
        <taxon>Eukaryota</taxon>
        <taxon>Metazoa</taxon>
        <taxon>Chordata</taxon>
        <taxon>Craniata</taxon>
        <taxon>Vertebrata</taxon>
        <taxon>Euteleostomi</taxon>
        <taxon>Lepidosauria</taxon>
        <taxon>Squamata</taxon>
        <taxon>Bifurcata</taxon>
        <taxon>Unidentata</taxon>
        <taxon>Episquamata</taxon>
        <taxon>Toxicofera</taxon>
        <taxon>Iguania</taxon>
        <taxon>Acrodonta</taxon>
        <taxon>Agamidae</taxon>
        <taxon>Agaminae</taxon>
        <taxon>Phrynocephalus</taxon>
    </lineage>
</organism>
<proteinExistence type="predicted"/>